<dbReference type="SUPFAM" id="SSF50494">
    <property type="entry name" value="Trypsin-like serine proteases"/>
    <property type="match status" value="1"/>
</dbReference>
<keyword evidence="3" id="KW-1185">Reference proteome</keyword>
<protein>
    <submittedName>
        <fullName evidence="2">Peptidase</fullName>
    </submittedName>
</protein>
<dbReference type="Pfam" id="PF13365">
    <property type="entry name" value="Trypsin_2"/>
    <property type="match status" value="1"/>
</dbReference>
<keyword evidence="1" id="KW-0732">Signal</keyword>
<reference evidence="2" key="2">
    <citation type="submission" date="2020-09" db="EMBL/GenBank/DDBJ databases">
        <authorList>
            <person name="Sun Q."/>
            <person name="Zhou Y."/>
        </authorList>
    </citation>
    <scope>NUCLEOTIDE SEQUENCE</scope>
    <source>
        <strain evidence="2">CGMCC 4.7306</strain>
    </source>
</reference>
<proteinExistence type="predicted"/>
<dbReference type="InterPro" id="IPR009003">
    <property type="entry name" value="Peptidase_S1_PA"/>
</dbReference>
<dbReference type="Gene3D" id="2.40.10.10">
    <property type="entry name" value="Trypsin-like serine proteases"/>
    <property type="match status" value="2"/>
</dbReference>
<dbReference type="AlphaFoldDB" id="A0A917S3Q8"/>
<evidence type="ECO:0000256" key="1">
    <source>
        <dbReference type="ARBA" id="ARBA00022729"/>
    </source>
</evidence>
<comment type="caution">
    <text evidence="2">The sequence shown here is derived from an EMBL/GenBank/DDBJ whole genome shotgun (WGS) entry which is preliminary data.</text>
</comment>
<reference evidence="2" key="1">
    <citation type="journal article" date="2014" name="Int. J. Syst. Evol. Microbiol.">
        <title>Complete genome sequence of Corynebacterium casei LMG S-19264T (=DSM 44701T), isolated from a smear-ripened cheese.</title>
        <authorList>
            <consortium name="US DOE Joint Genome Institute (JGI-PGF)"/>
            <person name="Walter F."/>
            <person name="Albersmeier A."/>
            <person name="Kalinowski J."/>
            <person name="Ruckert C."/>
        </authorList>
    </citation>
    <scope>NUCLEOTIDE SEQUENCE</scope>
    <source>
        <strain evidence="2">CGMCC 4.7306</strain>
    </source>
</reference>
<dbReference type="PANTHER" id="PTHR15462:SF19">
    <property type="entry name" value="PEPTIDASE S1 DOMAIN-CONTAINING PROTEIN"/>
    <property type="match status" value="1"/>
</dbReference>
<dbReference type="Proteomes" id="UP000613840">
    <property type="component" value="Unassembled WGS sequence"/>
</dbReference>
<dbReference type="RefSeq" id="WP_229669704.1">
    <property type="nucleotide sequence ID" value="NZ_BMMZ01000002.1"/>
</dbReference>
<accession>A0A917S3Q8</accession>
<dbReference type="InterPro" id="IPR050966">
    <property type="entry name" value="Glutamyl_endopeptidase"/>
</dbReference>
<organism evidence="2 3">
    <name type="scientific">Microlunatus endophyticus</name>
    <dbReference type="NCBI Taxonomy" id="1716077"/>
    <lineage>
        <taxon>Bacteria</taxon>
        <taxon>Bacillati</taxon>
        <taxon>Actinomycetota</taxon>
        <taxon>Actinomycetes</taxon>
        <taxon>Propionibacteriales</taxon>
        <taxon>Propionibacteriaceae</taxon>
        <taxon>Microlunatus</taxon>
    </lineage>
</organism>
<name>A0A917S3Q8_9ACTN</name>
<gene>
    <name evidence="2" type="ORF">GCM10011575_08360</name>
</gene>
<dbReference type="InterPro" id="IPR043504">
    <property type="entry name" value="Peptidase_S1_PA_chymotrypsin"/>
</dbReference>
<dbReference type="EMBL" id="BMMZ01000002">
    <property type="protein sequence ID" value="GGL52359.1"/>
    <property type="molecule type" value="Genomic_DNA"/>
</dbReference>
<dbReference type="PANTHER" id="PTHR15462">
    <property type="entry name" value="SERINE PROTEASE"/>
    <property type="match status" value="1"/>
</dbReference>
<evidence type="ECO:0000313" key="3">
    <source>
        <dbReference type="Proteomes" id="UP000613840"/>
    </source>
</evidence>
<sequence>MSPGRPAIALGEHPAEPLSKTGSRFAVPIAAAVGGLVTAAGLLAGPQATAAPAPHQNPVAHQLATTQQARAKVRDYWTPQRMEHAKPLTDAPGSSWRPTKVATGKATVIKGSAAHKKSPKSASSLGGPWSGGGKVVQTTGKVFMTLDGVDYVCSGSVVPAANKSLVTTAGHCVNEGPGDFVTNFEFVPGYSNGQAPYGEWSAAEVGTTQQWAQQGDFNYDVGFAVVAPLNGTYLTDAVGSQNIGFNQARGQQAYAFGYPAGSPYNGQTLDYASGVTGNDTLGGSDDLSLKTNLTGGCSGGPWFQGFDESTGTGTQVSVNSFGYTSQPNVLYGPYFGSVIQNTYNQLQNEQVD</sequence>
<evidence type="ECO:0000313" key="2">
    <source>
        <dbReference type="EMBL" id="GGL52359.1"/>
    </source>
</evidence>